<proteinExistence type="predicted"/>
<protein>
    <submittedName>
        <fullName evidence="3">Cysteine desulfurase</fullName>
    </submittedName>
</protein>
<keyword evidence="4" id="KW-1185">Reference proteome</keyword>
<evidence type="ECO:0000313" key="3">
    <source>
        <dbReference type="EMBL" id="AKQ63846.1"/>
    </source>
</evidence>
<dbReference type="InterPro" id="IPR015424">
    <property type="entry name" value="PyrdxlP-dep_Trfase"/>
</dbReference>
<dbReference type="Pfam" id="PF00266">
    <property type="entry name" value="Aminotran_5"/>
    <property type="match status" value="1"/>
</dbReference>
<dbReference type="PANTHER" id="PTHR43092">
    <property type="entry name" value="L-CYSTEINE DESULFHYDRASE"/>
    <property type="match status" value="1"/>
</dbReference>
<dbReference type="KEGG" id="mym:A176_000758"/>
<accession>A0A0H4WKF5</accession>
<dbReference type="RefSeq" id="WP_002633434.1">
    <property type="nucleotide sequence ID" value="NZ_CP012109.1"/>
</dbReference>
<dbReference type="InterPro" id="IPR015422">
    <property type="entry name" value="PyrdxlP-dep_Trfase_small"/>
</dbReference>
<dbReference type="PATRIC" id="fig|1297742.4.peg.772"/>
<organism evidence="3 4">
    <name type="scientific">Pseudomyxococcus hansupus</name>
    <dbReference type="NCBI Taxonomy" id="1297742"/>
    <lineage>
        <taxon>Bacteria</taxon>
        <taxon>Pseudomonadati</taxon>
        <taxon>Myxococcota</taxon>
        <taxon>Myxococcia</taxon>
        <taxon>Myxococcales</taxon>
        <taxon>Cystobacterineae</taxon>
        <taxon>Myxococcaceae</taxon>
        <taxon>Pseudomyxococcus</taxon>
    </lineage>
</organism>
<dbReference type="InterPro" id="IPR000192">
    <property type="entry name" value="Aminotrans_V_dom"/>
</dbReference>
<dbReference type="EMBL" id="CP012109">
    <property type="protein sequence ID" value="AKQ63846.1"/>
    <property type="molecule type" value="Genomic_DNA"/>
</dbReference>
<keyword evidence="1" id="KW-0663">Pyridoxal phosphate</keyword>
<dbReference type="STRING" id="1297742.A176_000758"/>
<dbReference type="PANTHER" id="PTHR43092:SF6">
    <property type="entry name" value="BLR1280 PROTEIN"/>
    <property type="match status" value="1"/>
</dbReference>
<reference evidence="3 4" key="1">
    <citation type="journal article" date="2016" name="PLoS ONE">
        <title>Complete Genome Sequence and Comparative Genomics of a Novel Myxobacterium Myxococcus hansupus.</title>
        <authorList>
            <person name="Sharma G."/>
            <person name="Narwani T."/>
            <person name="Subramanian S."/>
        </authorList>
    </citation>
    <scope>NUCLEOTIDE SEQUENCE [LARGE SCALE GENOMIC DNA]</scope>
    <source>
        <strain evidence="4">mixupus</strain>
    </source>
</reference>
<dbReference type="Gene3D" id="3.90.1150.10">
    <property type="entry name" value="Aspartate Aminotransferase, domain 1"/>
    <property type="match status" value="1"/>
</dbReference>
<name>A0A0H4WKF5_9BACT</name>
<dbReference type="InterPro" id="IPR015421">
    <property type="entry name" value="PyrdxlP-dep_Trfase_major"/>
</dbReference>
<dbReference type="Proteomes" id="UP000009026">
    <property type="component" value="Chromosome"/>
</dbReference>
<dbReference type="eggNOG" id="COG0520">
    <property type="taxonomic scope" value="Bacteria"/>
</dbReference>
<evidence type="ECO:0000313" key="4">
    <source>
        <dbReference type="Proteomes" id="UP000009026"/>
    </source>
</evidence>
<dbReference type="Gene3D" id="3.40.640.10">
    <property type="entry name" value="Type I PLP-dependent aspartate aminotransferase-like (Major domain)"/>
    <property type="match status" value="1"/>
</dbReference>
<sequence length="470" mass="53472">MFNAPNSDVAASAAEPDDSRLLLTSLSDVGLLSKERGRALTDKLNRFFEAVRAPSKKTDEAFWTAFQQEFGFAKVAPSERVTPMNAANLCPEPAALIESLNELRLEYNLNVSQQMRTVQGERVLQLERTRKSLAFGLGLSDPNDLAIVRNATEANNAINCGFRGWSADGNDTVVMWAENHPTNREAWKMRAEWPGGPTPFKVEEVSFPTNASEADIAAAFIQRITARTRFVTYTETANSNGFRMPESVMRAIWEHVKANRPDCHVHIDGTMAWGARPLNLANAYCHSLVSSAHKWFLGPKETGILFMRKEKARNFMPSIFGYDYRIVIVPYRELPENALRFELIGQRDDVNIIALDLTQRMWAALQPRKPYERIAQLAQHLMSRLQQTGSRWRLVTPSDPARSWGVVRVEAQKEHREKTLYDWLYEDPRYRIAGSGDDKTFRLCPHIYNTLADVDRAVDGMNAWYDDRRS</sequence>
<dbReference type="SUPFAM" id="SSF53383">
    <property type="entry name" value="PLP-dependent transferases"/>
    <property type="match status" value="1"/>
</dbReference>
<dbReference type="AlphaFoldDB" id="A0A0H4WKF5"/>
<evidence type="ECO:0000259" key="2">
    <source>
        <dbReference type="Pfam" id="PF00266"/>
    </source>
</evidence>
<evidence type="ECO:0000256" key="1">
    <source>
        <dbReference type="ARBA" id="ARBA00022898"/>
    </source>
</evidence>
<feature type="domain" description="Aminotransferase class V" evidence="2">
    <location>
        <begin position="92"/>
        <end position="415"/>
    </location>
</feature>
<gene>
    <name evidence="3" type="ORF">A176_000758</name>
</gene>
<dbReference type="OrthoDB" id="9804366at2"/>